<dbReference type="InterPro" id="IPR039182">
    <property type="entry name" value="Pop1"/>
</dbReference>
<dbReference type="Pfam" id="PF22770">
    <property type="entry name" value="POP1_C"/>
    <property type="match status" value="1"/>
</dbReference>
<feature type="region of interest" description="Disordered" evidence="4">
    <location>
        <begin position="326"/>
        <end position="378"/>
    </location>
</feature>
<evidence type="ECO:0000256" key="3">
    <source>
        <dbReference type="ARBA" id="ARBA00023242"/>
    </source>
</evidence>
<keyword evidence="9" id="KW-1185">Reference proteome</keyword>
<dbReference type="VEuPathDB" id="FungiDB:G647_05583"/>
<dbReference type="Pfam" id="PF08170">
    <property type="entry name" value="POPLD"/>
    <property type="match status" value="1"/>
</dbReference>
<feature type="compositionally biased region" description="Basic residues" evidence="4">
    <location>
        <begin position="147"/>
        <end position="160"/>
    </location>
</feature>
<feature type="compositionally biased region" description="Polar residues" evidence="4">
    <location>
        <begin position="908"/>
        <end position="920"/>
    </location>
</feature>
<feature type="compositionally biased region" description="Polar residues" evidence="4">
    <location>
        <begin position="841"/>
        <end position="853"/>
    </location>
</feature>
<dbReference type="InterPro" id="IPR009723">
    <property type="entry name" value="Pop1_N"/>
</dbReference>
<dbReference type="EMBL" id="LGRB01000010">
    <property type="protein sequence ID" value="OCT50418.1"/>
    <property type="molecule type" value="Genomic_DNA"/>
</dbReference>
<feature type="compositionally biased region" description="Basic and acidic residues" evidence="4">
    <location>
        <begin position="326"/>
        <end position="342"/>
    </location>
</feature>
<comment type="caution">
    <text evidence="8">The sequence shown here is derived from an EMBL/GenBank/DDBJ whole genome shotgun (WGS) entry which is preliminary data.</text>
</comment>
<dbReference type="AlphaFoldDB" id="A0A1C1CPJ1"/>
<evidence type="ECO:0000313" key="9">
    <source>
        <dbReference type="Proteomes" id="UP000094526"/>
    </source>
</evidence>
<sequence length="1110" mass="124451">MGPPTQQAGQKRKLGFNKPMPSTDSRKRQKYHDARAISVQRPDAAVSATGELNIPSFIKAREFEIAALEKSMRNAKKSLSTKAFQQVPRHMRRRTASHNAKKVPRRLRKRADREMKEDNTPTVTKRTRTPSRKLRIRLDTARTLKRLNQRRKTVRQKKKEAKANAQQPDPDKHVLTSRVPRLKKNTLSEFPKASTKYKKRQITKTWLPTHLWHTKRAHMTRPTEPLWRMAIPLSPTEKSYRPSHRAAGAQGCIAWDTSYMCTVACWGTETALDSMLKALSFSPLGVSRSLQKKWKNGTRFACGWVSERDQAKQLIAPVKVIWFPPEQDREENSKSAKPEDLKGLGNDAQAPSGLAESQMEIEQENRGQPVGSNAQVEIAREGKKKCKTKLDHRIVIRIHPSAFLQFWQELLKVAKMQKPQVLIEDLRFEIGSIDIQGPGSTEALLGVLRPFPAHVRTEESSGSLWTRLAGVNNPSILPHNAMLSFHFADPRLNHPPKQIEIPQSSGSSHLDELIVSWPFDKIPPSSSLLSHKTRWLISNSLPSQKAINRRRALAPPGQAPSITGKDPRLPVILLASRTENSTNKNYQGTWTVLLPWSCVDPVWRSLMYYPLSSGGTPRFGGMNQQQQMSFERKTPWFPGDHPGTEAGKAWERSESEKRFDAWIRRPPKHRIAWERLDLGLCRRGEMGRGWACDWEYLFSDTNEAVTAEAAPSSQHNDGGPREHGPPQLLAPRQRKAAEAKEAEAEKRARRRNTSSPESEGEPEKLCNSVSECRYTHLPPVQSTAVLKNPSTVSSTQNPTVMTVRIMLLDKGTPSPAARIYRLPSIPKPKATSLPCLRDTNGEVSQDSGPQSWPSDGPPPAQPLPNTCSSDSASSSSPAIRARDLRSRWLALGMQSSSQSRPLPKIKNNKSNIPRRQSTYPRESLAKINVLPKKAPPEIVEKWGPDSAFGRGDGEIPKQMPPPPKQKMGRNKDDSRKKVRSVGRKETVSESGNGGDEENPLDGPAPGIDGMEDLLINPFEQPTEWDKHPPCPDAHDLIGFVTSGGYNLAEGRGTAIGGIWVQRLLEGWRDDSMMDDGVNESEKEKERRKYLCIIRNAGESVGRLGVWEVCH</sequence>
<evidence type="ECO:0000259" key="5">
    <source>
        <dbReference type="Pfam" id="PF06978"/>
    </source>
</evidence>
<feature type="region of interest" description="Disordered" evidence="4">
    <location>
        <begin position="826"/>
        <end position="879"/>
    </location>
</feature>
<keyword evidence="3" id="KW-0539">Nucleus</keyword>
<feature type="compositionally biased region" description="Basic and acidic residues" evidence="4">
    <location>
        <begin position="934"/>
        <end position="943"/>
    </location>
</feature>
<dbReference type="GO" id="GO:0005655">
    <property type="term" value="C:nucleolar ribonuclease P complex"/>
    <property type="evidence" value="ECO:0007669"/>
    <property type="project" value="InterPro"/>
</dbReference>
<dbReference type="eggNOG" id="KOG3322">
    <property type="taxonomic scope" value="Eukaryota"/>
</dbReference>
<accession>A0A1C1CPJ1</accession>
<feature type="domain" description="Pop1 N-terminal" evidence="5">
    <location>
        <begin position="57"/>
        <end position="266"/>
    </location>
</feature>
<feature type="compositionally biased region" description="Basic residues" evidence="4">
    <location>
        <begin position="89"/>
        <end position="110"/>
    </location>
</feature>
<dbReference type="VEuPathDB" id="FungiDB:CLCR_06588"/>
<dbReference type="GO" id="GO:0001682">
    <property type="term" value="P:tRNA 5'-leader removal"/>
    <property type="evidence" value="ECO:0007669"/>
    <property type="project" value="InterPro"/>
</dbReference>
<keyword evidence="2" id="KW-0819">tRNA processing</keyword>
<dbReference type="OrthoDB" id="442863at2759"/>
<dbReference type="Pfam" id="PF06978">
    <property type="entry name" value="POP1_N"/>
    <property type="match status" value="1"/>
</dbReference>
<feature type="region of interest" description="Disordered" evidence="4">
    <location>
        <begin position="77"/>
        <end position="128"/>
    </location>
</feature>
<gene>
    <name evidence="8" type="ORF">CLCR_06588</name>
</gene>
<dbReference type="InterPro" id="IPR012590">
    <property type="entry name" value="POPLD_dom"/>
</dbReference>
<evidence type="ECO:0000313" key="8">
    <source>
        <dbReference type="EMBL" id="OCT50418.1"/>
    </source>
</evidence>
<feature type="region of interest" description="Disordered" evidence="4">
    <location>
        <begin position="707"/>
        <end position="765"/>
    </location>
</feature>
<evidence type="ECO:0000256" key="1">
    <source>
        <dbReference type="ARBA" id="ARBA00004123"/>
    </source>
</evidence>
<dbReference type="STRING" id="86049.A0A1C1CPJ1"/>
<dbReference type="GO" id="GO:0000172">
    <property type="term" value="C:ribonuclease MRP complex"/>
    <property type="evidence" value="ECO:0007669"/>
    <property type="project" value="InterPro"/>
</dbReference>
<comment type="subcellular location">
    <subcellularLocation>
        <location evidence="1">Nucleus</location>
    </subcellularLocation>
</comment>
<name>A0A1C1CPJ1_9EURO</name>
<evidence type="ECO:0000256" key="4">
    <source>
        <dbReference type="SAM" id="MobiDB-lite"/>
    </source>
</evidence>
<feature type="region of interest" description="Disordered" evidence="4">
    <location>
        <begin position="1"/>
        <end position="38"/>
    </location>
</feature>
<dbReference type="Proteomes" id="UP000094526">
    <property type="component" value="Unassembled WGS sequence"/>
</dbReference>
<organism evidence="8 9">
    <name type="scientific">Cladophialophora carrionii</name>
    <dbReference type="NCBI Taxonomy" id="86049"/>
    <lineage>
        <taxon>Eukaryota</taxon>
        <taxon>Fungi</taxon>
        <taxon>Dikarya</taxon>
        <taxon>Ascomycota</taxon>
        <taxon>Pezizomycotina</taxon>
        <taxon>Eurotiomycetes</taxon>
        <taxon>Chaetothyriomycetidae</taxon>
        <taxon>Chaetothyriales</taxon>
        <taxon>Herpotrichiellaceae</taxon>
        <taxon>Cladophialophora</taxon>
    </lineage>
</organism>
<feature type="compositionally biased region" description="Basic and acidic residues" evidence="4">
    <location>
        <begin position="735"/>
        <end position="746"/>
    </location>
</feature>
<protein>
    <submittedName>
        <fullName evidence="8">Ribonuclease P</fullName>
    </submittedName>
</protein>
<reference evidence="9" key="1">
    <citation type="submission" date="2015-07" db="EMBL/GenBank/DDBJ databases">
        <authorList>
            <person name="Teixeira M.M."/>
            <person name="Souza R.C."/>
            <person name="Almeida L.G."/>
            <person name="Vicente V.A."/>
            <person name="de Hoog S."/>
            <person name="Bocca A.L."/>
            <person name="de Almeida S.R."/>
            <person name="Vasconcelos A.T."/>
            <person name="Felipe M.S."/>
        </authorList>
    </citation>
    <scope>NUCLEOTIDE SEQUENCE [LARGE SCALE GENOMIC DNA]</scope>
    <source>
        <strain evidence="9">KSF</strain>
    </source>
</reference>
<feature type="region of interest" description="Disordered" evidence="4">
    <location>
        <begin position="892"/>
        <end position="1008"/>
    </location>
</feature>
<evidence type="ECO:0000259" key="6">
    <source>
        <dbReference type="Pfam" id="PF08170"/>
    </source>
</evidence>
<dbReference type="PANTHER" id="PTHR22731:SF3">
    <property type="entry name" value="RIBONUCLEASES P_MRP PROTEIN SUBUNIT POP1"/>
    <property type="match status" value="1"/>
</dbReference>
<dbReference type="PANTHER" id="PTHR22731">
    <property type="entry name" value="RIBONUCLEASES P/MRP PROTEIN SUBUNIT POP1"/>
    <property type="match status" value="1"/>
</dbReference>
<feature type="domain" description="POPLD" evidence="6">
    <location>
        <begin position="589"/>
        <end position="694"/>
    </location>
</feature>
<feature type="region of interest" description="Disordered" evidence="4">
    <location>
        <begin position="147"/>
        <end position="173"/>
    </location>
</feature>
<evidence type="ECO:0000259" key="7">
    <source>
        <dbReference type="Pfam" id="PF22770"/>
    </source>
</evidence>
<feature type="domain" description="POP1 C-terminal" evidence="7">
    <location>
        <begin position="1027"/>
        <end position="1108"/>
    </location>
</feature>
<proteinExistence type="predicted"/>
<evidence type="ECO:0000256" key="2">
    <source>
        <dbReference type="ARBA" id="ARBA00022694"/>
    </source>
</evidence>
<dbReference type="InterPro" id="IPR055079">
    <property type="entry name" value="POP1_C"/>
</dbReference>